<keyword evidence="2" id="KW-1185">Reference proteome</keyword>
<dbReference type="Proteomes" id="UP001163223">
    <property type="component" value="Chromosome"/>
</dbReference>
<protein>
    <submittedName>
        <fullName evidence="1">Uncharacterized protein</fullName>
    </submittedName>
</protein>
<dbReference type="EMBL" id="CP113520">
    <property type="protein sequence ID" value="WAJ29871.1"/>
    <property type="molecule type" value="Genomic_DNA"/>
</dbReference>
<reference evidence="1" key="1">
    <citation type="submission" date="2022-11" db="EMBL/GenBank/DDBJ databases">
        <title>beta-Carotene-producing bacterium, Jeongeuplla avenae sp. nov., alleviates the salt stress of Arabidopsis seedlings.</title>
        <authorList>
            <person name="Jiang L."/>
            <person name="Lee J."/>
        </authorList>
    </citation>
    <scope>NUCLEOTIDE SEQUENCE</scope>
    <source>
        <strain evidence="1">DY_R2A_6</strain>
    </source>
</reference>
<accession>A0ACD4NSQ8</accession>
<proteinExistence type="predicted"/>
<name>A0ACD4NSQ8_9HYPH</name>
<gene>
    <name evidence="1" type="ORF">OXU80_06530</name>
</gene>
<evidence type="ECO:0000313" key="1">
    <source>
        <dbReference type="EMBL" id="WAJ29871.1"/>
    </source>
</evidence>
<evidence type="ECO:0000313" key="2">
    <source>
        <dbReference type="Proteomes" id="UP001163223"/>
    </source>
</evidence>
<organism evidence="1 2">
    <name type="scientific">Antarcticirhabdus aurantiaca</name>
    <dbReference type="NCBI Taxonomy" id="2606717"/>
    <lineage>
        <taxon>Bacteria</taxon>
        <taxon>Pseudomonadati</taxon>
        <taxon>Pseudomonadota</taxon>
        <taxon>Alphaproteobacteria</taxon>
        <taxon>Hyphomicrobiales</taxon>
        <taxon>Aurantimonadaceae</taxon>
        <taxon>Antarcticirhabdus</taxon>
    </lineage>
</organism>
<sequence>MLSEAELEARIQAMADAHYGPGTIIEVHCKRDEDHVGDPVVWVRFVAKDGAMPFDPEGQVSFSLALRLAFDDWGDPAYPVSFFNPVSEYRKLFPAAA</sequence>